<name>A0A9K3Q2V8_9STRA</name>
<protein>
    <recommendedName>
        <fullName evidence="5">Sulfotransferase domain-containing protein</fullName>
    </recommendedName>
</protein>
<reference evidence="3" key="2">
    <citation type="submission" date="2021-04" db="EMBL/GenBank/DDBJ databases">
        <authorList>
            <person name="Podell S."/>
        </authorList>
    </citation>
    <scope>NUCLEOTIDE SEQUENCE</scope>
    <source>
        <strain evidence="3">Hildebrandi</strain>
    </source>
</reference>
<keyword evidence="1" id="KW-0812">Transmembrane</keyword>
<organism evidence="3 4">
    <name type="scientific">Nitzschia inconspicua</name>
    <dbReference type="NCBI Taxonomy" id="303405"/>
    <lineage>
        <taxon>Eukaryota</taxon>
        <taxon>Sar</taxon>
        <taxon>Stramenopiles</taxon>
        <taxon>Ochrophyta</taxon>
        <taxon>Bacillariophyta</taxon>
        <taxon>Bacillariophyceae</taxon>
        <taxon>Bacillariophycidae</taxon>
        <taxon>Bacillariales</taxon>
        <taxon>Bacillariaceae</taxon>
        <taxon>Nitzschia</taxon>
    </lineage>
</organism>
<sequence>MIANALFSMLLAAAFLGVATAEDASKKRLVLFAGPHRSGSASVEEFFQRYCKGAVKGDKESFALRFWKWPEVSQEHAKPGVPPYKVFQNLVLEPSMKDPLNVDILAGIKDAYETTQDGVILGTELFDQMGAYSQYDGMAAMKRIVDHVGLTNDPAMVTVVVNYRAPRFEHWESVWKGSVEGTNRTYKDFMCHTRQYHEKIELLSTAANPLQIALESQKQGWNVALMDMQGIEENNLDVAHTIACNVMDAKCQQSDGWVNNHADESIHNNEGEDGHSVFELTNEQRLKAEELLLARDCGYGAMMKELEASGIADFEIHYESSLWKNCDPNLSSSVYANLLNPELVFRGLLSQLECGNVIYDDMPKSIDDILSGKFTLGKHSTSVSSSGKVSHKKKNHHMFFWLFALVGLYVGMSIYKNNGRVPAAWIASANNLRLGAQEMITRGKLRGSSIQLETVDRGQPSTSLSGQFA</sequence>
<feature type="chain" id="PRO_5039914407" description="Sulfotransferase domain-containing protein" evidence="2">
    <location>
        <begin position="22"/>
        <end position="469"/>
    </location>
</feature>
<evidence type="ECO:0000313" key="3">
    <source>
        <dbReference type="EMBL" id="KAG7368998.1"/>
    </source>
</evidence>
<keyword evidence="2" id="KW-0732">Signal</keyword>
<gene>
    <name evidence="3" type="ORF">IV203_031741</name>
</gene>
<keyword evidence="4" id="KW-1185">Reference proteome</keyword>
<feature type="transmembrane region" description="Helical" evidence="1">
    <location>
        <begin position="398"/>
        <end position="415"/>
    </location>
</feature>
<evidence type="ECO:0008006" key="5">
    <source>
        <dbReference type="Google" id="ProtNLM"/>
    </source>
</evidence>
<comment type="caution">
    <text evidence="3">The sequence shown here is derived from an EMBL/GenBank/DDBJ whole genome shotgun (WGS) entry which is preliminary data.</text>
</comment>
<keyword evidence="1" id="KW-0472">Membrane</keyword>
<evidence type="ECO:0000256" key="1">
    <source>
        <dbReference type="SAM" id="Phobius"/>
    </source>
</evidence>
<evidence type="ECO:0000256" key="2">
    <source>
        <dbReference type="SAM" id="SignalP"/>
    </source>
</evidence>
<accession>A0A9K3Q2V8</accession>
<proteinExistence type="predicted"/>
<feature type="signal peptide" evidence="2">
    <location>
        <begin position="1"/>
        <end position="21"/>
    </location>
</feature>
<dbReference type="OrthoDB" id="52448at2759"/>
<keyword evidence="1" id="KW-1133">Transmembrane helix</keyword>
<dbReference type="Proteomes" id="UP000693970">
    <property type="component" value="Unassembled WGS sequence"/>
</dbReference>
<dbReference type="EMBL" id="JAGRRH010000006">
    <property type="protein sequence ID" value="KAG7368998.1"/>
    <property type="molecule type" value="Genomic_DNA"/>
</dbReference>
<evidence type="ECO:0000313" key="4">
    <source>
        <dbReference type="Proteomes" id="UP000693970"/>
    </source>
</evidence>
<reference evidence="3" key="1">
    <citation type="journal article" date="2021" name="Sci. Rep.">
        <title>Diploid genomic architecture of Nitzschia inconspicua, an elite biomass production diatom.</title>
        <authorList>
            <person name="Oliver A."/>
            <person name="Podell S."/>
            <person name="Pinowska A."/>
            <person name="Traller J.C."/>
            <person name="Smith S.R."/>
            <person name="McClure R."/>
            <person name="Beliaev A."/>
            <person name="Bohutskyi P."/>
            <person name="Hill E.A."/>
            <person name="Rabines A."/>
            <person name="Zheng H."/>
            <person name="Allen L.Z."/>
            <person name="Kuo A."/>
            <person name="Grigoriev I.V."/>
            <person name="Allen A.E."/>
            <person name="Hazlebeck D."/>
            <person name="Allen E.E."/>
        </authorList>
    </citation>
    <scope>NUCLEOTIDE SEQUENCE</scope>
    <source>
        <strain evidence="3">Hildebrandi</strain>
    </source>
</reference>
<dbReference type="AlphaFoldDB" id="A0A9K3Q2V8"/>